<comment type="caution">
    <text evidence="3">The sequence shown here is derived from an EMBL/GenBank/DDBJ whole genome shotgun (WGS) entry which is preliminary data.</text>
</comment>
<keyword evidence="1" id="KW-0732">Signal</keyword>
<dbReference type="PANTHER" id="PTHR31557:SF0">
    <property type="entry name" value="5C820-RELATED"/>
    <property type="match status" value="1"/>
</dbReference>
<proteinExistence type="predicted"/>
<evidence type="ECO:0000313" key="3">
    <source>
        <dbReference type="EMBL" id="KAH7134999.1"/>
    </source>
</evidence>
<dbReference type="PANTHER" id="PTHR31557">
    <property type="entry name" value="5C820-RELATED-RELATED"/>
    <property type="match status" value="1"/>
</dbReference>
<keyword evidence="4" id="KW-1185">Reference proteome</keyword>
<dbReference type="Gene3D" id="2.60.40.3820">
    <property type="match status" value="2"/>
</dbReference>
<evidence type="ECO:0000259" key="2">
    <source>
        <dbReference type="Pfam" id="PF18457"/>
    </source>
</evidence>
<feature type="signal peptide" evidence="1">
    <location>
        <begin position="1"/>
        <end position="21"/>
    </location>
</feature>
<accession>A0A9P9ED81</accession>
<dbReference type="AlphaFoldDB" id="A0A9P9ED81"/>
<feature type="chain" id="PRO_5040495347" description="Up-regulated in Daf-2 domain-containing protein" evidence="1">
    <location>
        <begin position="22"/>
        <end position="217"/>
    </location>
</feature>
<organism evidence="3 4">
    <name type="scientific">Dendryphion nanum</name>
    <dbReference type="NCBI Taxonomy" id="256645"/>
    <lineage>
        <taxon>Eukaryota</taxon>
        <taxon>Fungi</taxon>
        <taxon>Dikarya</taxon>
        <taxon>Ascomycota</taxon>
        <taxon>Pezizomycotina</taxon>
        <taxon>Dothideomycetes</taxon>
        <taxon>Pleosporomycetidae</taxon>
        <taxon>Pleosporales</taxon>
        <taxon>Torulaceae</taxon>
        <taxon>Dendryphion</taxon>
    </lineage>
</organism>
<feature type="domain" description="Up-regulated in Daf-2" evidence="2">
    <location>
        <begin position="23"/>
        <end position="206"/>
    </location>
</feature>
<dbReference type="Pfam" id="PF18457">
    <property type="entry name" value="PUD1_2"/>
    <property type="match status" value="1"/>
</dbReference>
<protein>
    <recommendedName>
        <fullName evidence="2">Up-regulated in Daf-2 domain-containing protein</fullName>
    </recommendedName>
</protein>
<reference evidence="3" key="1">
    <citation type="journal article" date="2021" name="Nat. Commun.">
        <title>Genetic determinants of endophytism in the Arabidopsis root mycobiome.</title>
        <authorList>
            <person name="Mesny F."/>
            <person name="Miyauchi S."/>
            <person name="Thiergart T."/>
            <person name="Pickel B."/>
            <person name="Atanasova L."/>
            <person name="Karlsson M."/>
            <person name="Huettel B."/>
            <person name="Barry K.W."/>
            <person name="Haridas S."/>
            <person name="Chen C."/>
            <person name="Bauer D."/>
            <person name="Andreopoulos W."/>
            <person name="Pangilinan J."/>
            <person name="LaButti K."/>
            <person name="Riley R."/>
            <person name="Lipzen A."/>
            <person name="Clum A."/>
            <person name="Drula E."/>
            <person name="Henrissat B."/>
            <person name="Kohler A."/>
            <person name="Grigoriev I.V."/>
            <person name="Martin F.M."/>
            <person name="Hacquard S."/>
        </authorList>
    </citation>
    <scope>NUCLEOTIDE SEQUENCE</scope>
    <source>
        <strain evidence="3">MPI-CAGE-CH-0243</strain>
    </source>
</reference>
<evidence type="ECO:0000313" key="4">
    <source>
        <dbReference type="Proteomes" id="UP000700596"/>
    </source>
</evidence>
<dbReference type="OrthoDB" id="5785880at2759"/>
<dbReference type="InterPro" id="IPR041157">
    <property type="entry name" value="PUD1/2"/>
</dbReference>
<gene>
    <name evidence="3" type="ORF">B0J11DRAFT_517310</name>
</gene>
<dbReference type="Proteomes" id="UP000700596">
    <property type="component" value="Unassembled WGS sequence"/>
</dbReference>
<name>A0A9P9ED81_9PLEO</name>
<evidence type="ECO:0000256" key="1">
    <source>
        <dbReference type="SAM" id="SignalP"/>
    </source>
</evidence>
<sequence length="217" mass="24254">MRSTKLSQILLTLCFLPLVLCLTKRKALIKIQNNTPDTLTGVGVSHKYSDVYKEQFSWSAIAPGKLSTEDMIVEYHTGFGTTGRDWWMVTYHREIASAVRKNEVMMWYSDPQNFRSIIDFLEKIAPAAIKAAINAAKGTNPQLLPAAQVAHIASKVMCKLMFNNESTDGFKQHILESEDANQITVIVINADNTITFKSKSGNSKTVTSTRWIEGEHA</sequence>
<dbReference type="EMBL" id="JAGMWT010000002">
    <property type="protein sequence ID" value="KAH7134999.1"/>
    <property type="molecule type" value="Genomic_DNA"/>
</dbReference>